<keyword evidence="2" id="KW-0378">Hydrolase</keyword>
<name>A0A3M9MII0_9MICO</name>
<dbReference type="Pfam" id="PF12146">
    <property type="entry name" value="Hydrolase_4"/>
    <property type="match status" value="1"/>
</dbReference>
<feature type="domain" description="Serine aminopeptidase S33" evidence="1">
    <location>
        <begin position="77"/>
        <end position="147"/>
    </location>
</feature>
<dbReference type="GO" id="GO:0016787">
    <property type="term" value="F:hydrolase activity"/>
    <property type="evidence" value="ECO:0007669"/>
    <property type="project" value="UniProtKB-KW"/>
</dbReference>
<evidence type="ECO:0000313" key="2">
    <source>
        <dbReference type="EMBL" id="RNI25380.1"/>
    </source>
</evidence>
<evidence type="ECO:0000313" key="3">
    <source>
        <dbReference type="Proteomes" id="UP000271678"/>
    </source>
</evidence>
<accession>A0A3M9MII0</accession>
<dbReference type="OrthoDB" id="3366509at2"/>
<proteinExistence type="predicted"/>
<keyword evidence="3" id="KW-1185">Reference proteome</keyword>
<dbReference type="RefSeq" id="WP_123269571.1">
    <property type="nucleotide sequence ID" value="NZ_RJJQ01000001.1"/>
</dbReference>
<dbReference type="Proteomes" id="UP000271678">
    <property type="component" value="Unassembled WGS sequence"/>
</dbReference>
<dbReference type="EMBL" id="RJJQ01000001">
    <property type="protein sequence ID" value="RNI25380.1"/>
    <property type="molecule type" value="Genomic_DNA"/>
</dbReference>
<dbReference type="AlphaFoldDB" id="A0A3M9MII0"/>
<protein>
    <submittedName>
        <fullName evidence="2">Alpha/beta fold hydrolase</fullName>
    </submittedName>
</protein>
<reference evidence="2 3" key="1">
    <citation type="submission" date="2018-11" db="EMBL/GenBank/DDBJ databases">
        <title>Draft genome of Simplicispira Flexivirga sp. BO-16.</title>
        <authorList>
            <person name="Im W.T."/>
        </authorList>
    </citation>
    <scope>NUCLEOTIDE SEQUENCE [LARGE SCALE GENOMIC DNA]</scope>
    <source>
        <strain evidence="2 3">BO-16</strain>
    </source>
</reference>
<gene>
    <name evidence="2" type="ORF">EFY87_01760</name>
</gene>
<dbReference type="InterPro" id="IPR029058">
    <property type="entry name" value="AB_hydrolase_fold"/>
</dbReference>
<dbReference type="SUPFAM" id="SSF53474">
    <property type="entry name" value="alpha/beta-Hydrolases"/>
    <property type="match status" value="1"/>
</dbReference>
<comment type="caution">
    <text evidence="2">The sequence shown here is derived from an EMBL/GenBank/DDBJ whole genome shotgun (WGS) entry which is preliminary data.</text>
</comment>
<dbReference type="InterPro" id="IPR022742">
    <property type="entry name" value="Hydrolase_4"/>
</dbReference>
<organism evidence="2 3">
    <name type="scientific">Flexivirga caeni</name>
    <dbReference type="NCBI Taxonomy" id="2294115"/>
    <lineage>
        <taxon>Bacteria</taxon>
        <taxon>Bacillati</taxon>
        <taxon>Actinomycetota</taxon>
        <taxon>Actinomycetes</taxon>
        <taxon>Micrococcales</taxon>
        <taxon>Dermacoccaceae</taxon>
        <taxon>Flexivirga</taxon>
    </lineage>
</organism>
<evidence type="ECO:0000259" key="1">
    <source>
        <dbReference type="Pfam" id="PF12146"/>
    </source>
</evidence>
<dbReference type="Gene3D" id="3.40.50.1820">
    <property type="entry name" value="alpha/beta hydrolase"/>
    <property type="match status" value="1"/>
</dbReference>
<sequence>MSRFEVGPAHDGAHPFLALPDGRREVEAVALLLHGGAEQGMQPTTKHSPPVLRMVAVGRGIERGTGGRVAVATLRDAVRGYNDEARSPVVDARWAVSRLRELYPGRPVALVGHSMGGRVALELAGEDGVTSVVGLAPWIPEQYDVSPFLTRHTLLLHGSKDFVTSPRETAELAERISAAGGDVRIVLLPDWHAMLLQARAWHRHTTKFLQETLLS</sequence>